<feature type="domain" description="Exonuclease" evidence="1">
    <location>
        <begin position="36"/>
        <end position="215"/>
    </location>
</feature>
<dbReference type="Pfam" id="PF00929">
    <property type="entry name" value="RNase_T"/>
    <property type="match status" value="1"/>
</dbReference>
<sequence length="215" mass="24305">MHGLHDRWQGWRRRWQLARLRAPEFAFMFAPPPPNEWVALDCETTGLNVRSDEIIAIGAVRIAGQRVMTSERLELLVRPRGGVSPDSVRVHRLRARDVADGLPVQDAVKRLMHFIGSRPLVGYYLEFDVAMLNRVVRPLLGVGLPQPCIEVSAMYHDHKFRQLPPSHQQGNVDIDLRFATLMADLALPTREAHDALNDAVMAALAFIKLQRLRAG</sequence>
<dbReference type="GO" id="GO:0005829">
    <property type="term" value="C:cytosol"/>
    <property type="evidence" value="ECO:0007669"/>
    <property type="project" value="TreeGrafter"/>
</dbReference>
<dbReference type="NCBIfam" id="NF006601">
    <property type="entry name" value="PRK09145.1"/>
    <property type="match status" value="1"/>
</dbReference>
<dbReference type="Gene3D" id="3.30.420.10">
    <property type="entry name" value="Ribonuclease H-like superfamily/Ribonuclease H"/>
    <property type="match status" value="1"/>
</dbReference>
<dbReference type="KEGG" id="otk:C6570_06140"/>
<dbReference type="GO" id="GO:0008408">
    <property type="term" value="F:3'-5' exonuclease activity"/>
    <property type="evidence" value="ECO:0007669"/>
    <property type="project" value="TreeGrafter"/>
</dbReference>
<dbReference type="InterPro" id="IPR036397">
    <property type="entry name" value="RNaseH_sf"/>
</dbReference>
<dbReference type="InterPro" id="IPR013520">
    <property type="entry name" value="Ribonucl_H"/>
</dbReference>
<evidence type="ECO:0000313" key="3">
    <source>
        <dbReference type="Proteomes" id="UP000239709"/>
    </source>
</evidence>
<dbReference type="SMART" id="SM00479">
    <property type="entry name" value="EXOIII"/>
    <property type="match status" value="1"/>
</dbReference>
<dbReference type="CDD" id="cd06127">
    <property type="entry name" value="DEDDh"/>
    <property type="match status" value="1"/>
</dbReference>
<accession>A0A2S0MDG2</accession>
<dbReference type="PANTHER" id="PTHR30231:SF7">
    <property type="entry name" value="BLR4117 PROTEIN"/>
    <property type="match status" value="1"/>
</dbReference>
<dbReference type="PANTHER" id="PTHR30231">
    <property type="entry name" value="DNA POLYMERASE III SUBUNIT EPSILON"/>
    <property type="match status" value="1"/>
</dbReference>
<name>A0A2S0MDG2_9BURK</name>
<dbReference type="Proteomes" id="UP000239709">
    <property type="component" value="Chromosome"/>
</dbReference>
<dbReference type="RefSeq" id="WP_106702433.1">
    <property type="nucleotide sequence ID" value="NZ_CP027666.1"/>
</dbReference>
<dbReference type="EMBL" id="CP027666">
    <property type="protein sequence ID" value="AVO33877.1"/>
    <property type="molecule type" value="Genomic_DNA"/>
</dbReference>
<proteinExistence type="predicted"/>
<evidence type="ECO:0000259" key="1">
    <source>
        <dbReference type="SMART" id="SM00479"/>
    </source>
</evidence>
<dbReference type="AlphaFoldDB" id="A0A2S0MDG2"/>
<dbReference type="GO" id="GO:0003676">
    <property type="term" value="F:nucleic acid binding"/>
    <property type="evidence" value="ECO:0007669"/>
    <property type="project" value="InterPro"/>
</dbReference>
<dbReference type="SUPFAM" id="SSF53098">
    <property type="entry name" value="Ribonuclease H-like"/>
    <property type="match status" value="1"/>
</dbReference>
<dbReference type="InterPro" id="IPR012337">
    <property type="entry name" value="RNaseH-like_sf"/>
</dbReference>
<reference evidence="2 3" key="1">
    <citation type="submission" date="2018-03" db="EMBL/GenBank/DDBJ databases">
        <title>Genome sequencing of Ottowia sp.</title>
        <authorList>
            <person name="Kim S.-J."/>
            <person name="Heo J."/>
            <person name="Kwon S.-W."/>
        </authorList>
    </citation>
    <scope>NUCLEOTIDE SEQUENCE [LARGE SCALE GENOMIC DNA]</scope>
    <source>
        <strain evidence="2 3">KADR8-3</strain>
    </source>
</reference>
<organism evidence="2 3">
    <name type="scientific">Ottowia oryzae</name>
    <dbReference type="NCBI Taxonomy" id="2109914"/>
    <lineage>
        <taxon>Bacteria</taxon>
        <taxon>Pseudomonadati</taxon>
        <taxon>Pseudomonadota</taxon>
        <taxon>Betaproteobacteria</taxon>
        <taxon>Burkholderiales</taxon>
        <taxon>Comamonadaceae</taxon>
        <taxon>Ottowia</taxon>
    </lineage>
</organism>
<dbReference type="GO" id="GO:0006259">
    <property type="term" value="P:DNA metabolic process"/>
    <property type="evidence" value="ECO:0007669"/>
    <property type="project" value="UniProtKB-ARBA"/>
</dbReference>
<gene>
    <name evidence="2" type="ORF">C6570_06140</name>
</gene>
<protein>
    <submittedName>
        <fullName evidence="2">DNA polymerase III subunit epsilon</fullName>
    </submittedName>
</protein>
<evidence type="ECO:0000313" key="2">
    <source>
        <dbReference type="EMBL" id="AVO33877.1"/>
    </source>
</evidence>
<dbReference type="OrthoDB" id="5497329at2"/>
<keyword evidence="3" id="KW-1185">Reference proteome</keyword>